<sequence>MEFNSEQKPGNSQSQPEPSVEPDPGQTSPRRDGDKDKWHCEASRVMTTSLDYGRFEQELRRFLGASLVVAAVGLGHLLVSGLEELEGSLLQLVERFLDLCSLRLSVRKLLAHLK</sequence>
<feature type="compositionally biased region" description="Basic and acidic residues" evidence="1">
    <location>
        <begin position="29"/>
        <end position="39"/>
    </location>
</feature>
<reference evidence="2" key="2">
    <citation type="submission" date="2022-06" db="UniProtKB">
        <authorList>
            <consortium name="EnsemblMetazoa"/>
        </authorList>
    </citation>
    <scope>IDENTIFICATION</scope>
    <source>
        <strain evidence="2">PS312</strain>
    </source>
</reference>
<accession>A0A2A6C1E4</accession>
<keyword evidence="3" id="KW-1185">Reference proteome</keyword>
<dbReference type="EnsemblMetazoa" id="PPA45899.1">
    <property type="protein sequence ID" value="PPA45899.1"/>
    <property type="gene ID" value="WBGene00284268"/>
</dbReference>
<name>A0A2A6C1E4_PRIPA</name>
<evidence type="ECO:0000313" key="3">
    <source>
        <dbReference type="Proteomes" id="UP000005239"/>
    </source>
</evidence>
<dbReference type="Proteomes" id="UP000005239">
    <property type="component" value="Unassembled WGS sequence"/>
</dbReference>
<feature type="compositionally biased region" description="Polar residues" evidence="1">
    <location>
        <begin position="1"/>
        <end position="17"/>
    </location>
</feature>
<dbReference type="AlphaFoldDB" id="A0A2A6C1E4"/>
<proteinExistence type="predicted"/>
<organism evidence="2 3">
    <name type="scientific">Pristionchus pacificus</name>
    <name type="common">Parasitic nematode worm</name>
    <dbReference type="NCBI Taxonomy" id="54126"/>
    <lineage>
        <taxon>Eukaryota</taxon>
        <taxon>Metazoa</taxon>
        <taxon>Ecdysozoa</taxon>
        <taxon>Nematoda</taxon>
        <taxon>Chromadorea</taxon>
        <taxon>Rhabditida</taxon>
        <taxon>Rhabditina</taxon>
        <taxon>Diplogasteromorpha</taxon>
        <taxon>Diplogasteroidea</taxon>
        <taxon>Neodiplogasteridae</taxon>
        <taxon>Pristionchus</taxon>
    </lineage>
</organism>
<accession>A0A8R1Z6Y4</accession>
<reference evidence="3" key="1">
    <citation type="journal article" date="2008" name="Nat. Genet.">
        <title>The Pristionchus pacificus genome provides a unique perspective on nematode lifestyle and parasitism.</title>
        <authorList>
            <person name="Dieterich C."/>
            <person name="Clifton S.W."/>
            <person name="Schuster L.N."/>
            <person name="Chinwalla A."/>
            <person name="Delehaunty K."/>
            <person name="Dinkelacker I."/>
            <person name="Fulton L."/>
            <person name="Fulton R."/>
            <person name="Godfrey J."/>
            <person name="Minx P."/>
            <person name="Mitreva M."/>
            <person name="Roeseler W."/>
            <person name="Tian H."/>
            <person name="Witte H."/>
            <person name="Yang S.P."/>
            <person name="Wilson R.K."/>
            <person name="Sommer R.J."/>
        </authorList>
    </citation>
    <scope>NUCLEOTIDE SEQUENCE [LARGE SCALE GENOMIC DNA]</scope>
    <source>
        <strain evidence="3">PS312</strain>
    </source>
</reference>
<evidence type="ECO:0000313" key="2">
    <source>
        <dbReference type="EnsemblMetazoa" id="PPA45899.1"/>
    </source>
</evidence>
<evidence type="ECO:0000256" key="1">
    <source>
        <dbReference type="SAM" id="MobiDB-lite"/>
    </source>
</evidence>
<protein>
    <submittedName>
        <fullName evidence="2">Uncharacterized protein</fullName>
    </submittedName>
</protein>
<feature type="region of interest" description="Disordered" evidence="1">
    <location>
        <begin position="1"/>
        <end position="39"/>
    </location>
</feature>
<gene>
    <name evidence="2" type="primary">WBGene00284268</name>
</gene>